<reference evidence="2" key="1">
    <citation type="submission" date="2020-09" db="EMBL/GenBank/DDBJ databases">
        <title>Pelagicoccus enzymogenes sp. nov. with an EPS production, isolated from marine sediment.</title>
        <authorList>
            <person name="Feng X."/>
        </authorList>
    </citation>
    <scope>NUCLEOTIDE SEQUENCE</scope>
    <source>
        <strain evidence="2">NFK12</strain>
    </source>
</reference>
<protein>
    <recommendedName>
        <fullName evidence="4">Cbb3-type cytochrome oxidase assembly protein CcoS</fullName>
    </recommendedName>
</protein>
<dbReference type="RefSeq" id="WP_191619487.1">
    <property type="nucleotide sequence ID" value="NZ_JACYFG010000061.1"/>
</dbReference>
<dbReference type="Proteomes" id="UP000622317">
    <property type="component" value="Unassembled WGS sequence"/>
</dbReference>
<feature type="region of interest" description="Disordered" evidence="1">
    <location>
        <begin position="28"/>
        <end position="54"/>
    </location>
</feature>
<evidence type="ECO:0000256" key="1">
    <source>
        <dbReference type="SAM" id="MobiDB-lite"/>
    </source>
</evidence>
<name>A0A927FDH7_9BACT</name>
<feature type="compositionally biased region" description="Basic and acidic residues" evidence="1">
    <location>
        <begin position="34"/>
        <end position="54"/>
    </location>
</feature>
<organism evidence="2 3">
    <name type="scientific">Pelagicoccus enzymogenes</name>
    <dbReference type="NCBI Taxonomy" id="2773457"/>
    <lineage>
        <taxon>Bacteria</taxon>
        <taxon>Pseudomonadati</taxon>
        <taxon>Verrucomicrobiota</taxon>
        <taxon>Opitutia</taxon>
        <taxon>Puniceicoccales</taxon>
        <taxon>Pelagicoccaceae</taxon>
        <taxon>Pelagicoccus</taxon>
    </lineage>
</organism>
<evidence type="ECO:0000313" key="2">
    <source>
        <dbReference type="EMBL" id="MBD5782404.1"/>
    </source>
</evidence>
<accession>A0A927FDH7</accession>
<sequence>MNVLFLTVFVGLILVSLALTFFAFTRRSASWSSPERDSLMPLEDERTVSHREHR</sequence>
<dbReference type="AlphaFoldDB" id="A0A927FDH7"/>
<comment type="caution">
    <text evidence="2">The sequence shown here is derived from an EMBL/GenBank/DDBJ whole genome shotgun (WGS) entry which is preliminary data.</text>
</comment>
<evidence type="ECO:0000313" key="3">
    <source>
        <dbReference type="Proteomes" id="UP000622317"/>
    </source>
</evidence>
<gene>
    <name evidence="2" type="ORF">IEN85_23090</name>
</gene>
<evidence type="ECO:0008006" key="4">
    <source>
        <dbReference type="Google" id="ProtNLM"/>
    </source>
</evidence>
<keyword evidence="3" id="KW-1185">Reference proteome</keyword>
<dbReference type="EMBL" id="JACYFG010000061">
    <property type="protein sequence ID" value="MBD5782404.1"/>
    <property type="molecule type" value="Genomic_DNA"/>
</dbReference>
<proteinExistence type="predicted"/>